<evidence type="ECO:0000313" key="2">
    <source>
        <dbReference type="EMBL" id="KAG0730588.1"/>
    </source>
</evidence>
<feature type="region of interest" description="Disordered" evidence="1">
    <location>
        <begin position="84"/>
        <end position="105"/>
    </location>
</feature>
<dbReference type="AlphaFoldDB" id="A0A8J4YQ00"/>
<evidence type="ECO:0000313" key="3">
    <source>
        <dbReference type="Proteomes" id="UP000770661"/>
    </source>
</evidence>
<evidence type="ECO:0000256" key="1">
    <source>
        <dbReference type="SAM" id="MobiDB-lite"/>
    </source>
</evidence>
<dbReference type="EMBL" id="JACEEZ010000021">
    <property type="protein sequence ID" value="KAG0730588.1"/>
    <property type="molecule type" value="Genomic_DNA"/>
</dbReference>
<keyword evidence="3" id="KW-1185">Reference proteome</keyword>
<sequence length="138" mass="15443">MARTGASQHDRAANPGRWRRHRGRRPGMPSHRLNAHCSRPPASRADEVKATDSGLVSAPGGVRDDFESRQCDHCGHLARHPLRHSRCLPSHGSAEAADRRTEDDEDRAALVLRRHRDMPRMRVVRAAAPLPPAERTTY</sequence>
<protein>
    <submittedName>
        <fullName evidence="2">Uncharacterized protein</fullName>
    </submittedName>
</protein>
<proteinExistence type="predicted"/>
<feature type="region of interest" description="Disordered" evidence="1">
    <location>
        <begin position="1"/>
        <end position="65"/>
    </location>
</feature>
<reference evidence="2" key="1">
    <citation type="submission" date="2020-07" db="EMBL/GenBank/DDBJ databases">
        <title>The High-quality genome of the commercially important snow crab, Chionoecetes opilio.</title>
        <authorList>
            <person name="Jeong J.-H."/>
            <person name="Ryu S."/>
        </authorList>
    </citation>
    <scope>NUCLEOTIDE SEQUENCE</scope>
    <source>
        <strain evidence="2">MADBK_172401_WGS</strain>
        <tissue evidence="2">Digestive gland</tissue>
    </source>
</reference>
<dbReference type="Proteomes" id="UP000770661">
    <property type="component" value="Unassembled WGS sequence"/>
</dbReference>
<accession>A0A8J4YQ00</accession>
<gene>
    <name evidence="2" type="ORF">GWK47_027923</name>
</gene>
<comment type="caution">
    <text evidence="2">The sequence shown here is derived from an EMBL/GenBank/DDBJ whole genome shotgun (WGS) entry which is preliminary data.</text>
</comment>
<name>A0A8J4YQ00_CHIOP</name>
<organism evidence="2 3">
    <name type="scientific">Chionoecetes opilio</name>
    <name type="common">Atlantic snow crab</name>
    <name type="synonym">Cancer opilio</name>
    <dbReference type="NCBI Taxonomy" id="41210"/>
    <lineage>
        <taxon>Eukaryota</taxon>
        <taxon>Metazoa</taxon>
        <taxon>Ecdysozoa</taxon>
        <taxon>Arthropoda</taxon>
        <taxon>Crustacea</taxon>
        <taxon>Multicrustacea</taxon>
        <taxon>Malacostraca</taxon>
        <taxon>Eumalacostraca</taxon>
        <taxon>Eucarida</taxon>
        <taxon>Decapoda</taxon>
        <taxon>Pleocyemata</taxon>
        <taxon>Brachyura</taxon>
        <taxon>Eubrachyura</taxon>
        <taxon>Majoidea</taxon>
        <taxon>Majidae</taxon>
        <taxon>Chionoecetes</taxon>
    </lineage>
</organism>